<evidence type="ECO:0000313" key="2">
    <source>
        <dbReference type="Proteomes" id="UP000469523"/>
    </source>
</evidence>
<dbReference type="RefSeq" id="WP_154442840.1">
    <property type="nucleotide sequence ID" value="NZ_VUNQ01000063.1"/>
</dbReference>
<dbReference type="AlphaFoldDB" id="A0A6N7XZK7"/>
<dbReference type="EMBL" id="VUNQ01000063">
    <property type="protein sequence ID" value="MSU03277.1"/>
    <property type="molecule type" value="Genomic_DNA"/>
</dbReference>
<comment type="caution">
    <text evidence="1">The sequence shown here is derived from an EMBL/GenBank/DDBJ whole genome shotgun (WGS) entry which is preliminary data.</text>
</comment>
<organism evidence="1 2">
    <name type="scientific">Tissierella pigra</name>
    <dbReference type="NCBI Taxonomy" id="2607614"/>
    <lineage>
        <taxon>Bacteria</taxon>
        <taxon>Bacillati</taxon>
        <taxon>Bacillota</taxon>
        <taxon>Tissierellia</taxon>
        <taxon>Tissierellales</taxon>
        <taxon>Tissierellaceae</taxon>
        <taxon>Tissierella</taxon>
    </lineage>
</organism>
<accession>A0A6N7XZK7</accession>
<sequence>MISGKLEKSNYQDSNHQLDNNESARIITCCDRTSWKRYLMEVHSRTSPTCYVDVYDFFICDNCDASYREYKNSYSHPRANCPY</sequence>
<name>A0A6N7XZK7_9FIRM</name>
<dbReference type="Proteomes" id="UP000469523">
    <property type="component" value="Unassembled WGS sequence"/>
</dbReference>
<keyword evidence="2" id="KW-1185">Reference proteome</keyword>
<reference evidence="1 2" key="1">
    <citation type="submission" date="2019-09" db="EMBL/GenBank/DDBJ databases">
        <title>In-depth cultivation of the pig gut microbiome towards novel bacterial diversity and tailored functional studies.</title>
        <authorList>
            <person name="Wylensek D."/>
            <person name="Hitch T.C.A."/>
            <person name="Clavel T."/>
        </authorList>
    </citation>
    <scope>NUCLEOTIDE SEQUENCE [LARGE SCALE GENOMIC DNA]</scope>
    <source>
        <strain evidence="1 2">WCA3-693-APC-4?</strain>
    </source>
</reference>
<protein>
    <submittedName>
        <fullName evidence="1">Uncharacterized protein</fullName>
    </submittedName>
</protein>
<evidence type="ECO:0000313" key="1">
    <source>
        <dbReference type="EMBL" id="MSU03277.1"/>
    </source>
</evidence>
<gene>
    <name evidence="1" type="ORF">FYJ83_17595</name>
</gene>
<proteinExistence type="predicted"/>